<gene>
    <name evidence="1" type="ORF">NCTC10186_00357</name>
</gene>
<evidence type="ECO:0000313" key="2">
    <source>
        <dbReference type="Proteomes" id="UP000289862"/>
    </source>
</evidence>
<dbReference type="KEGG" id="mgal:NCTC10186_00357"/>
<organism evidence="1 2">
    <name type="scientific">Mycoplasmopsis gallopavonis</name>
    <dbReference type="NCBI Taxonomy" id="76629"/>
    <lineage>
        <taxon>Bacteria</taxon>
        <taxon>Bacillati</taxon>
        <taxon>Mycoplasmatota</taxon>
        <taxon>Mycoplasmoidales</taxon>
        <taxon>Metamycoplasmataceae</taxon>
        <taxon>Mycoplasmopsis</taxon>
    </lineage>
</organism>
<protein>
    <submittedName>
        <fullName evidence="1">Uncharacterized protein</fullName>
    </submittedName>
</protein>
<evidence type="ECO:0000313" key="1">
    <source>
        <dbReference type="EMBL" id="VEU72882.1"/>
    </source>
</evidence>
<sequence>MEWASQKEQINWPKKKMEILSNLLPKKKKDFEKKNLEQENIIKIYQ</sequence>
<dbReference type="AlphaFoldDB" id="A0A449AZF9"/>
<reference evidence="1 2" key="1">
    <citation type="submission" date="2019-01" db="EMBL/GenBank/DDBJ databases">
        <authorList>
            <consortium name="Pathogen Informatics"/>
        </authorList>
    </citation>
    <scope>NUCLEOTIDE SEQUENCE [LARGE SCALE GENOMIC DNA]</scope>
    <source>
        <strain evidence="1 2">NCTC10186</strain>
    </source>
</reference>
<dbReference type="RefSeq" id="WP_182806927.1">
    <property type="nucleotide sequence ID" value="NZ_QXGN01000052.1"/>
</dbReference>
<keyword evidence="2" id="KW-1185">Reference proteome</keyword>
<name>A0A449AZF9_9BACT</name>
<accession>A0A449AZF9</accession>
<dbReference type="EMBL" id="LR215031">
    <property type="protein sequence ID" value="VEU72882.1"/>
    <property type="molecule type" value="Genomic_DNA"/>
</dbReference>
<dbReference type="Proteomes" id="UP000289862">
    <property type="component" value="Chromosome"/>
</dbReference>
<proteinExistence type="predicted"/>